<dbReference type="InterPro" id="IPR036271">
    <property type="entry name" value="Tet_transcr_reg_TetR-rel_C_sf"/>
</dbReference>
<dbReference type="GO" id="GO:0000976">
    <property type="term" value="F:transcription cis-regulatory region binding"/>
    <property type="evidence" value="ECO:0007669"/>
    <property type="project" value="TreeGrafter"/>
</dbReference>
<keyword evidence="4" id="KW-0804">Transcription</keyword>
<dbReference type="InterPro" id="IPR001647">
    <property type="entry name" value="HTH_TetR"/>
</dbReference>
<dbReference type="EMBL" id="UOEK01000216">
    <property type="protein sequence ID" value="VAW01623.1"/>
    <property type="molecule type" value="Genomic_DNA"/>
</dbReference>
<gene>
    <name evidence="6" type="ORF">MNBD_ACTINO02-2003</name>
</gene>
<protein>
    <recommendedName>
        <fullName evidence="5">HTH tetR-type domain-containing protein</fullName>
    </recommendedName>
</protein>
<dbReference type="SUPFAM" id="SSF48498">
    <property type="entry name" value="Tetracyclin repressor-like, C-terminal domain"/>
    <property type="match status" value="1"/>
</dbReference>
<dbReference type="PANTHER" id="PTHR30055">
    <property type="entry name" value="HTH-TYPE TRANSCRIPTIONAL REGULATOR RUTR"/>
    <property type="match status" value="1"/>
</dbReference>
<dbReference type="InterPro" id="IPR050109">
    <property type="entry name" value="HTH-type_TetR-like_transc_reg"/>
</dbReference>
<evidence type="ECO:0000313" key="6">
    <source>
        <dbReference type="EMBL" id="VAW01623.1"/>
    </source>
</evidence>
<dbReference type="Gene3D" id="1.10.10.60">
    <property type="entry name" value="Homeodomain-like"/>
    <property type="match status" value="1"/>
</dbReference>
<keyword evidence="1" id="KW-0678">Repressor</keyword>
<organism evidence="6">
    <name type="scientific">hydrothermal vent metagenome</name>
    <dbReference type="NCBI Taxonomy" id="652676"/>
    <lineage>
        <taxon>unclassified sequences</taxon>
        <taxon>metagenomes</taxon>
        <taxon>ecological metagenomes</taxon>
    </lineage>
</organism>
<dbReference type="GO" id="GO:0003700">
    <property type="term" value="F:DNA-binding transcription factor activity"/>
    <property type="evidence" value="ECO:0007669"/>
    <property type="project" value="TreeGrafter"/>
</dbReference>
<dbReference type="Gene3D" id="1.10.357.10">
    <property type="entry name" value="Tetracycline Repressor, domain 2"/>
    <property type="match status" value="1"/>
</dbReference>
<dbReference type="SUPFAM" id="SSF46689">
    <property type="entry name" value="Homeodomain-like"/>
    <property type="match status" value="1"/>
</dbReference>
<name>A0A3B0SCA6_9ZZZZ</name>
<reference evidence="6" key="1">
    <citation type="submission" date="2018-06" db="EMBL/GenBank/DDBJ databases">
        <authorList>
            <person name="Zhirakovskaya E."/>
        </authorList>
    </citation>
    <scope>NUCLEOTIDE SEQUENCE</scope>
</reference>
<accession>A0A3B0SCA6</accession>
<evidence type="ECO:0000259" key="5">
    <source>
        <dbReference type="PROSITE" id="PS50977"/>
    </source>
</evidence>
<proteinExistence type="predicted"/>
<sequence length="195" mass="21862">MTRVTREDVVQTAGRLFSLYGYHGTSMRDLGRELGLLGSSLYAHVDGKQQLLVEVVERGARFFQTSADAVGTVEGTAAERLRVLIEGHVDVVLEHRDEVRTYLYEATALDDDARQNVLDARNRYEAVFTSVMKQGAADGSLRSDLDPKTATIFTLSILNAIDRWYSESGRMSRKKLVDEIWTFILKGLCPTNPFL</sequence>
<evidence type="ECO:0000256" key="4">
    <source>
        <dbReference type="ARBA" id="ARBA00023163"/>
    </source>
</evidence>
<dbReference type="InterPro" id="IPR009057">
    <property type="entry name" value="Homeodomain-like_sf"/>
</dbReference>
<dbReference type="Pfam" id="PF00440">
    <property type="entry name" value="TetR_N"/>
    <property type="match status" value="1"/>
</dbReference>
<evidence type="ECO:0000256" key="3">
    <source>
        <dbReference type="ARBA" id="ARBA00023125"/>
    </source>
</evidence>
<keyword evidence="2" id="KW-0805">Transcription regulation</keyword>
<dbReference type="AlphaFoldDB" id="A0A3B0SCA6"/>
<evidence type="ECO:0000256" key="2">
    <source>
        <dbReference type="ARBA" id="ARBA00023015"/>
    </source>
</evidence>
<dbReference type="PROSITE" id="PS50977">
    <property type="entry name" value="HTH_TETR_2"/>
    <property type="match status" value="1"/>
</dbReference>
<evidence type="ECO:0000256" key="1">
    <source>
        <dbReference type="ARBA" id="ARBA00022491"/>
    </source>
</evidence>
<dbReference type="PANTHER" id="PTHR30055:SF175">
    <property type="entry name" value="HTH-TYPE TRANSCRIPTIONAL REPRESSOR KSTR2"/>
    <property type="match status" value="1"/>
</dbReference>
<feature type="domain" description="HTH tetR-type" evidence="5">
    <location>
        <begin position="3"/>
        <end position="63"/>
    </location>
</feature>
<keyword evidence="3" id="KW-0238">DNA-binding</keyword>
<dbReference type="Pfam" id="PF17932">
    <property type="entry name" value="TetR_C_24"/>
    <property type="match status" value="1"/>
</dbReference>
<dbReference type="InterPro" id="IPR041490">
    <property type="entry name" value="KstR2_TetR_C"/>
</dbReference>